<gene>
    <name evidence="2" type="ORF">CJN711_LOCUS13434</name>
</gene>
<evidence type="ECO:0000313" key="2">
    <source>
        <dbReference type="EMBL" id="CAF1229692.1"/>
    </source>
</evidence>
<reference evidence="2" key="1">
    <citation type="submission" date="2021-02" db="EMBL/GenBank/DDBJ databases">
        <authorList>
            <person name="Nowell W R."/>
        </authorList>
    </citation>
    <scope>NUCLEOTIDE SEQUENCE</scope>
</reference>
<dbReference type="InterPro" id="IPR021109">
    <property type="entry name" value="Peptidase_aspartic_dom_sf"/>
</dbReference>
<evidence type="ECO:0000259" key="1">
    <source>
        <dbReference type="Pfam" id="PF03732"/>
    </source>
</evidence>
<feature type="domain" description="Retrotransposon gag" evidence="1">
    <location>
        <begin position="15"/>
        <end position="101"/>
    </location>
</feature>
<evidence type="ECO:0000313" key="3">
    <source>
        <dbReference type="Proteomes" id="UP000663855"/>
    </source>
</evidence>
<dbReference type="EMBL" id="CAJNOV010005907">
    <property type="protein sequence ID" value="CAF1229692.1"/>
    <property type="molecule type" value="Genomic_DNA"/>
</dbReference>
<feature type="non-terminal residue" evidence="2">
    <location>
        <position position="298"/>
    </location>
</feature>
<name>A0A814YHR7_9BILA</name>
<dbReference type="InterPro" id="IPR001969">
    <property type="entry name" value="Aspartic_peptidase_AS"/>
</dbReference>
<dbReference type="PROSITE" id="PS00141">
    <property type="entry name" value="ASP_PROTEASE"/>
    <property type="match status" value="1"/>
</dbReference>
<comment type="caution">
    <text evidence="2">The sequence shown here is derived from an EMBL/GenBank/DDBJ whole genome shotgun (WGS) entry which is preliminary data.</text>
</comment>
<organism evidence="2 3">
    <name type="scientific">Rotaria magnacalcarata</name>
    <dbReference type="NCBI Taxonomy" id="392030"/>
    <lineage>
        <taxon>Eukaryota</taxon>
        <taxon>Metazoa</taxon>
        <taxon>Spiralia</taxon>
        <taxon>Gnathifera</taxon>
        <taxon>Rotifera</taxon>
        <taxon>Eurotatoria</taxon>
        <taxon>Bdelloidea</taxon>
        <taxon>Philodinida</taxon>
        <taxon>Philodinidae</taxon>
        <taxon>Rotaria</taxon>
    </lineage>
</organism>
<dbReference type="SUPFAM" id="SSF50630">
    <property type="entry name" value="Acid proteases"/>
    <property type="match status" value="1"/>
</dbReference>
<dbReference type="AlphaFoldDB" id="A0A814YHR7"/>
<dbReference type="CDD" id="cd00303">
    <property type="entry name" value="retropepsin_like"/>
    <property type="match status" value="1"/>
</dbReference>
<sequence length="298" mass="34573">MKLKDETKILETMGKLTGPALRWYQENLRSFTKWDDAEKALRDRFKEFTLGSQLMHEFFQLYQDENQSITSFYENVIRKYRKARQFITEQQVITVLQSGVKLSLKEYLIRNEKDIRKPEEWLQIAREEEYIQNRIQQQHGDDPCGEKKSSTTRTFHPIFVKIICNNTPQEALIDTGSAITIIHECLLKNIPHKNLIKKTKNHLSANCTTLNVIGETTLEINISGLKTKVIADVATNLITDLILGSDWIQRNKVYILTPEQRIMIRSKGKEVSTPFITPPILNYPATLINHITIPPFSE</sequence>
<protein>
    <recommendedName>
        <fullName evidence="1">Retrotransposon gag domain-containing protein</fullName>
    </recommendedName>
</protein>
<dbReference type="Pfam" id="PF03732">
    <property type="entry name" value="Retrotrans_gag"/>
    <property type="match status" value="1"/>
</dbReference>
<proteinExistence type="predicted"/>
<dbReference type="Pfam" id="PF13975">
    <property type="entry name" value="gag-asp_proteas"/>
    <property type="match status" value="1"/>
</dbReference>
<dbReference type="Gene3D" id="2.40.70.10">
    <property type="entry name" value="Acid Proteases"/>
    <property type="match status" value="1"/>
</dbReference>
<dbReference type="Proteomes" id="UP000663855">
    <property type="component" value="Unassembled WGS sequence"/>
</dbReference>
<accession>A0A814YHR7</accession>
<dbReference type="InterPro" id="IPR005162">
    <property type="entry name" value="Retrotrans_gag_dom"/>
</dbReference>
<dbReference type="GO" id="GO:0004190">
    <property type="term" value="F:aspartic-type endopeptidase activity"/>
    <property type="evidence" value="ECO:0007669"/>
    <property type="project" value="InterPro"/>
</dbReference>
<dbReference type="GO" id="GO:0006508">
    <property type="term" value="P:proteolysis"/>
    <property type="evidence" value="ECO:0007669"/>
    <property type="project" value="InterPro"/>
</dbReference>